<proteinExistence type="predicted"/>
<dbReference type="Proteomes" id="UP000702425">
    <property type="component" value="Unassembled WGS sequence"/>
</dbReference>
<evidence type="ECO:0000313" key="3">
    <source>
        <dbReference type="Proteomes" id="UP000702425"/>
    </source>
</evidence>
<dbReference type="RefSeq" id="WP_172185824.1">
    <property type="nucleotide sequence ID" value="NZ_CAWPPK010000002.1"/>
</dbReference>
<dbReference type="InterPro" id="IPR021122">
    <property type="entry name" value="RNA_ligase_dom_REL/Rnl2"/>
</dbReference>
<dbReference type="PANTHER" id="PTHR43883:SF1">
    <property type="entry name" value="GLUCONOKINASE"/>
    <property type="match status" value="1"/>
</dbReference>
<evidence type="ECO:0000259" key="1">
    <source>
        <dbReference type="Pfam" id="PF09414"/>
    </source>
</evidence>
<feature type="domain" description="RNA ligase" evidence="1">
    <location>
        <begin position="37"/>
        <end position="228"/>
    </location>
</feature>
<dbReference type="SUPFAM" id="SSF56091">
    <property type="entry name" value="DNA ligase/mRNA capping enzyme, catalytic domain"/>
    <property type="match status" value="1"/>
</dbReference>
<dbReference type="EMBL" id="SRRZ01000010">
    <property type="protein sequence ID" value="NQE33137.1"/>
    <property type="molecule type" value="Genomic_DNA"/>
</dbReference>
<comment type="caution">
    <text evidence="2">The sequence shown here is derived from an EMBL/GenBank/DDBJ whole genome shotgun (WGS) entry which is preliminary data.</text>
</comment>
<dbReference type="PANTHER" id="PTHR43883">
    <property type="entry name" value="SLR0207 PROTEIN"/>
    <property type="match status" value="1"/>
</dbReference>
<gene>
    <name evidence="2" type="ORF">E5S67_00854</name>
</gene>
<organism evidence="2 3">
    <name type="scientific">Microcoleus asticus IPMA8</name>
    <dbReference type="NCBI Taxonomy" id="2563858"/>
    <lineage>
        <taxon>Bacteria</taxon>
        <taxon>Bacillati</taxon>
        <taxon>Cyanobacteriota</taxon>
        <taxon>Cyanophyceae</taxon>
        <taxon>Oscillatoriophycideae</taxon>
        <taxon>Oscillatoriales</taxon>
        <taxon>Microcoleaceae</taxon>
        <taxon>Microcoleus</taxon>
        <taxon>Microcoleus asticus</taxon>
    </lineage>
</organism>
<evidence type="ECO:0000313" key="2">
    <source>
        <dbReference type="EMBL" id="NQE33137.1"/>
    </source>
</evidence>
<accession>A0ABX2CTV6</accession>
<dbReference type="Gene3D" id="3.30.470.30">
    <property type="entry name" value="DNA ligase/mRNA capping enzyme"/>
    <property type="match status" value="1"/>
</dbReference>
<dbReference type="Pfam" id="PF09414">
    <property type="entry name" value="RNA_ligase"/>
    <property type="match status" value="1"/>
</dbReference>
<protein>
    <recommendedName>
        <fullName evidence="1">RNA ligase domain-containing protein</fullName>
    </recommendedName>
</protein>
<reference evidence="2 3" key="1">
    <citation type="journal article" date="2020" name="Sci. Rep.">
        <title>A novel cyanobacterial geosmin producer, revising GeoA distribution and dispersion patterns in Bacteria.</title>
        <authorList>
            <person name="Churro C."/>
            <person name="Semedo-Aguiar A.P."/>
            <person name="Silva A.D."/>
            <person name="Pereira-Leal J.B."/>
            <person name="Leite R.B."/>
        </authorList>
    </citation>
    <scope>NUCLEOTIDE SEQUENCE [LARGE SCALE GENOMIC DNA]</scope>
    <source>
        <strain evidence="2 3">IPMA8</strain>
    </source>
</reference>
<name>A0ABX2CTV6_9CYAN</name>
<dbReference type="InterPro" id="IPR052732">
    <property type="entry name" value="Cell-binding_unc_protein"/>
</dbReference>
<sequence>MLKIVKYPRTYHIEGSRFQPGDEDLNSVPFSALTDRPTVIEEKVDGANTGISFAPDGQMLLQSRGHYLTGGPREKHFNLFKQWAFSLSGTLGEVLGNRYILYGEWLYAKHTVFYDFLPHYFMEYDVLDLETNQFLSTESRRNLLSGLPLVSVPVLFSGVLKSPKQMMQFMEKSNFIQPGHLESLRLYCRELGLDEERCLKETDKSDRMEGLYIKVEEDGIVKARYKYVRASFLTAIKNAEGHWLNRPIIPNILRPGADLFNFS</sequence>
<keyword evidence="3" id="KW-1185">Reference proteome</keyword>